<sequence>MDEGLFQDKNLKDKLFNEYPHILKAIEKEGYILDYLSFDVFTEIRFEDDVVGFISFSRFDIVENYFAIDEAYIIPEYRGNNLLFEHLNNLFLLDNFRYFPRKPTKAFINVC</sequence>
<evidence type="ECO:0000313" key="1">
    <source>
        <dbReference type="EMBL" id="SEL16255.1"/>
    </source>
</evidence>
<reference evidence="1 2" key="1">
    <citation type="submission" date="2016-10" db="EMBL/GenBank/DDBJ databases">
        <authorList>
            <person name="de Groot N.N."/>
        </authorList>
    </citation>
    <scope>NUCLEOTIDE SEQUENCE [LARGE SCALE GENOMIC DNA]</scope>
    <source>
        <strain evidence="1 2">DSM 11978</strain>
    </source>
</reference>
<protein>
    <recommendedName>
        <fullName evidence="3">N-acetyltransferase domain-containing protein</fullName>
    </recommendedName>
</protein>
<dbReference type="STRING" id="190974.SAMN05216439_0088"/>
<dbReference type="RefSeq" id="WP_069575010.1">
    <property type="nucleotide sequence ID" value="NZ_FOAK01000011.1"/>
</dbReference>
<evidence type="ECO:0000313" key="2">
    <source>
        <dbReference type="Proteomes" id="UP000199506"/>
    </source>
</evidence>
<dbReference type="CDD" id="cd04301">
    <property type="entry name" value="NAT_SF"/>
    <property type="match status" value="1"/>
</dbReference>
<gene>
    <name evidence="1" type="ORF">SAMN05216439_0088</name>
</gene>
<dbReference type="SUPFAM" id="SSF55729">
    <property type="entry name" value="Acyl-CoA N-acyltransferases (Nat)"/>
    <property type="match status" value="1"/>
</dbReference>
<dbReference type="Proteomes" id="UP000199506">
    <property type="component" value="Unassembled WGS sequence"/>
</dbReference>
<organism evidence="1 2">
    <name type="scientific">Methanobrevibacter gottschalkii</name>
    <dbReference type="NCBI Taxonomy" id="190974"/>
    <lineage>
        <taxon>Archaea</taxon>
        <taxon>Methanobacteriati</taxon>
        <taxon>Methanobacteriota</taxon>
        <taxon>Methanomada group</taxon>
        <taxon>Methanobacteria</taxon>
        <taxon>Methanobacteriales</taxon>
        <taxon>Methanobacteriaceae</taxon>
        <taxon>Methanobrevibacter</taxon>
    </lineage>
</organism>
<evidence type="ECO:0008006" key="3">
    <source>
        <dbReference type="Google" id="ProtNLM"/>
    </source>
</evidence>
<accession>A0A1H7MZV7</accession>
<dbReference type="InterPro" id="IPR016181">
    <property type="entry name" value="Acyl_CoA_acyltransferase"/>
</dbReference>
<proteinExistence type="predicted"/>
<name>A0A1H7MZV7_9EURY</name>
<dbReference type="AlphaFoldDB" id="A0A1H7MZV7"/>
<dbReference type="OrthoDB" id="386779at2157"/>
<dbReference type="EMBL" id="FOAK01000011">
    <property type="protein sequence ID" value="SEL16255.1"/>
    <property type="molecule type" value="Genomic_DNA"/>
</dbReference>